<dbReference type="EMBL" id="KK198756">
    <property type="protein sequence ID" value="KCW76154.1"/>
    <property type="molecule type" value="Genomic_DNA"/>
</dbReference>
<accession>A0A059CD28</accession>
<dbReference type="KEGG" id="egr:104440921"/>
<dbReference type="InterPro" id="IPR035669">
    <property type="entry name" value="SGNH_plant_lipase-like"/>
</dbReference>
<protein>
    <submittedName>
        <fullName evidence="5">Uncharacterized protein</fullName>
    </submittedName>
</protein>
<dbReference type="STRING" id="71139.A0A059CD28"/>
<keyword evidence="4" id="KW-0325">Glycoprotein</keyword>
<dbReference type="CDD" id="cd01837">
    <property type="entry name" value="SGNH_plant_lipase_like"/>
    <property type="match status" value="1"/>
</dbReference>
<dbReference type="InParanoid" id="A0A059CD28"/>
<dbReference type="OMA" id="NITILWT"/>
<dbReference type="GO" id="GO:0016788">
    <property type="term" value="F:hydrolase activity, acting on ester bonds"/>
    <property type="evidence" value="ECO:0007669"/>
    <property type="project" value="InterPro"/>
</dbReference>
<dbReference type="OrthoDB" id="1600564at2759"/>
<keyword evidence="2" id="KW-0732">Signal</keyword>
<dbReference type="PANTHER" id="PTHR22835:SF659">
    <property type="entry name" value="GDSL LIPASE_ACYLHYDROLASE, PUTATIVE (AFU_ORTHOLOGUE AFUA_2G00510)-RELATED"/>
    <property type="match status" value="1"/>
</dbReference>
<reference evidence="5" key="1">
    <citation type="submission" date="2013-07" db="EMBL/GenBank/DDBJ databases">
        <title>The genome of Eucalyptus grandis.</title>
        <authorList>
            <person name="Schmutz J."/>
            <person name="Hayes R."/>
            <person name="Myburg A."/>
            <person name="Tuskan G."/>
            <person name="Grattapaglia D."/>
            <person name="Rokhsar D.S."/>
        </authorList>
    </citation>
    <scope>NUCLEOTIDE SEQUENCE</scope>
    <source>
        <tissue evidence="5">Leaf extractions</tissue>
    </source>
</reference>
<dbReference type="PANTHER" id="PTHR22835">
    <property type="entry name" value="ZINC FINGER FYVE DOMAIN CONTAINING PROTEIN"/>
    <property type="match status" value="1"/>
</dbReference>
<proteinExistence type="inferred from homology"/>
<dbReference type="FunCoup" id="A0A059CD28">
    <property type="interactions" value="75"/>
</dbReference>
<gene>
    <name evidence="5" type="ORF">EUGRSUZ_D00533</name>
</gene>
<comment type="similarity">
    <text evidence="1">Belongs to the 'GDSL' lipolytic enzyme family.</text>
</comment>
<sequence length="386" mass="42330">MTKGLKVDPKQNSLELLDMKAMKILVFFLLFCLSSDPILSSPGRYEAIFNFGDSLSDTGNFLRSGALAFPVIGKLPYGETFFRHATGRCSDGRLIVDFIAEAFGLPHLPPYLAVAKGPHVRTGVNFAVAGATALDSSFFYAKKIGPLMWTNDSLSVQLRWFKNLKSSLCTTKQQCDEYFNRSLFLVGEIGGNDYNYPSFVGASIKQLHALVPLVVGAITRAVGMLIEEGAVNLVVPGNLPVGCSAVYLTLFHSPDKSAYDPGTGCLKAYNVFAKYHNNYLKQELQNLREQYPHARIMYADYYGAALPIYHTPKHYGFYGGTLRACCGGGGPFNFNNSARCGHTGSTACRDPSAFANWDGIHLTESAYHHIAKRLIYGGFISPPLRP</sequence>
<dbReference type="Gramene" id="KCW76154">
    <property type="protein sequence ID" value="KCW76154"/>
    <property type="gene ID" value="EUGRSUZ_D00533"/>
</dbReference>
<evidence type="ECO:0000256" key="1">
    <source>
        <dbReference type="ARBA" id="ARBA00008668"/>
    </source>
</evidence>
<dbReference type="eggNOG" id="ENOG502QU5U">
    <property type="taxonomic scope" value="Eukaryota"/>
</dbReference>
<dbReference type="InterPro" id="IPR036514">
    <property type="entry name" value="SGNH_hydro_sf"/>
</dbReference>
<keyword evidence="3" id="KW-0378">Hydrolase</keyword>
<evidence type="ECO:0000256" key="2">
    <source>
        <dbReference type="ARBA" id="ARBA00022729"/>
    </source>
</evidence>
<evidence type="ECO:0000313" key="5">
    <source>
        <dbReference type="EMBL" id="KCW76154.1"/>
    </source>
</evidence>
<dbReference type="Pfam" id="PF00657">
    <property type="entry name" value="Lipase_GDSL"/>
    <property type="match status" value="1"/>
</dbReference>
<name>A0A059CD28_EUCGR</name>
<evidence type="ECO:0000256" key="4">
    <source>
        <dbReference type="ARBA" id="ARBA00023180"/>
    </source>
</evidence>
<organism evidence="5">
    <name type="scientific">Eucalyptus grandis</name>
    <name type="common">Flooded gum</name>
    <dbReference type="NCBI Taxonomy" id="71139"/>
    <lineage>
        <taxon>Eukaryota</taxon>
        <taxon>Viridiplantae</taxon>
        <taxon>Streptophyta</taxon>
        <taxon>Embryophyta</taxon>
        <taxon>Tracheophyta</taxon>
        <taxon>Spermatophyta</taxon>
        <taxon>Magnoliopsida</taxon>
        <taxon>eudicotyledons</taxon>
        <taxon>Gunneridae</taxon>
        <taxon>Pentapetalae</taxon>
        <taxon>rosids</taxon>
        <taxon>malvids</taxon>
        <taxon>Myrtales</taxon>
        <taxon>Myrtaceae</taxon>
        <taxon>Myrtoideae</taxon>
        <taxon>Eucalypteae</taxon>
        <taxon>Eucalyptus</taxon>
    </lineage>
</organism>
<dbReference type="AlphaFoldDB" id="A0A059CD28"/>
<dbReference type="InterPro" id="IPR001087">
    <property type="entry name" value="GDSL"/>
</dbReference>
<dbReference type="Gene3D" id="3.40.50.1110">
    <property type="entry name" value="SGNH hydrolase"/>
    <property type="match status" value="1"/>
</dbReference>
<evidence type="ECO:0000256" key="3">
    <source>
        <dbReference type="ARBA" id="ARBA00022801"/>
    </source>
</evidence>
<dbReference type="SUPFAM" id="SSF52266">
    <property type="entry name" value="SGNH hydrolase"/>
    <property type="match status" value="1"/>
</dbReference>